<dbReference type="InterPro" id="IPR048020">
    <property type="entry name" value="Transpos_IS3"/>
</dbReference>
<dbReference type="NCBIfam" id="NF033516">
    <property type="entry name" value="transpos_IS3"/>
    <property type="match status" value="1"/>
</dbReference>
<dbReference type="Proteomes" id="UP000180175">
    <property type="component" value="Chromosome"/>
</dbReference>
<proteinExistence type="predicted"/>
<dbReference type="InterPro" id="IPR050900">
    <property type="entry name" value="Transposase_IS3/IS150/IS904"/>
</dbReference>
<reference evidence="1 2" key="2">
    <citation type="journal article" date="2019" name="Int. J. Syst. Evol. Microbiol.">
        <title>Anaerobacillus isosaccharinicus sp. nov., an alkaliphilic bacterium which degrades isosaccharinic acid.</title>
        <authorList>
            <person name="Bassil N.M."/>
            <person name="Lloyd J.R."/>
        </authorList>
    </citation>
    <scope>NUCLEOTIDE SEQUENCE [LARGE SCALE GENOMIC DNA]</scope>
    <source>
        <strain evidence="1 2">NB2006</strain>
    </source>
</reference>
<dbReference type="InterPro" id="IPR012337">
    <property type="entry name" value="RNaseH-like_sf"/>
</dbReference>
<dbReference type="PANTHER" id="PTHR46889">
    <property type="entry name" value="TRANSPOSASE INSF FOR INSERTION SEQUENCE IS3B-RELATED"/>
    <property type="match status" value="1"/>
</dbReference>
<protein>
    <submittedName>
        <fullName evidence="1">IS3 family transposase</fullName>
    </submittedName>
</protein>
<reference evidence="1 2" key="1">
    <citation type="journal article" date="2017" name="Genome Announc.">
        <title>Draft Genome Sequences of Four Alkaliphilic Bacteria Belonging to the Anaerobacillus Genus.</title>
        <authorList>
            <person name="Bassil N.M."/>
            <person name="Lloyd J.R."/>
        </authorList>
    </citation>
    <scope>NUCLEOTIDE SEQUENCE [LARGE SCALE GENOMIC DNA]</scope>
    <source>
        <strain evidence="1 2">NB2006</strain>
    </source>
</reference>
<dbReference type="Gene3D" id="3.30.420.10">
    <property type="entry name" value="Ribonuclease H-like superfamily/Ribonuclease H"/>
    <property type="match status" value="1"/>
</dbReference>
<dbReference type="InterPro" id="IPR001584">
    <property type="entry name" value="Integrase_cat-core"/>
</dbReference>
<accession>A0A7S7L6K5</accession>
<gene>
    <name evidence="1" type="ORF">AWH56_022005</name>
</gene>
<evidence type="ECO:0000313" key="2">
    <source>
        <dbReference type="Proteomes" id="UP000180175"/>
    </source>
</evidence>
<name>A0A7S7L6K5_9BACI</name>
<dbReference type="InterPro" id="IPR009057">
    <property type="entry name" value="Homeodomain-like_sf"/>
</dbReference>
<sequence length="376" mass="43970">MIRPSDRALAVELIQEANNNGARLALACKELNISVRTYERWVSDGGVKEDQRPIVSRPEPKNKLTTEEKQKMLEIVKQKEFVDLPPSQIVPKLADQSIYIASESSFYRVLREENMQHHRGRSKKPERKLPESYMALAPNQVWTWDITWLKGPIKGLYFRLYLIIDIFSRKIVAWEIWESEEAIYAEELLKKAVVSEKIKGKPLVLHSDNGSPMKAATFQGLLEKLGIQSSYSRPRVSNDNPYSEAMFRTLKYRPEFPYKGFKTLEEARTWSNNFVHWYNCEHQHSGIKFVTPDQCHTGAYHEVLKNRKEVYEQAKQRNPERWTRSTRDWDPHRFVTLNPMKAELETNSKKNDIQSNVERENSQSPVNKQATLTFSR</sequence>
<keyword evidence="2" id="KW-1185">Reference proteome</keyword>
<dbReference type="KEGG" id="aia:AWH56_022005"/>
<evidence type="ECO:0000313" key="1">
    <source>
        <dbReference type="EMBL" id="QOY35336.2"/>
    </source>
</evidence>
<dbReference type="GO" id="GO:0015074">
    <property type="term" value="P:DNA integration"/>
    <property type="evidence" value="ECO:0007669"/>
    <property type="project" value="InterPro"/>
</dbReference>
<dbReference type="PANTHER" id="PTHR46889:SF5">
    <property type="entry name" value="INTEGRASE PROTEIN"/>
    <property type="match status" value="1"/>
</dbReference>
<dbReference type="GO" id="GO:0003676">
    <property type="term" value="F:nucleic acid binding"/>
    <property type="evidence" value="ECO:0007669"/>
    <property type="project" value="InterPro"/>
</dbReference>
<dbReference type="PROSITE" id="PS50994">
    <property type="entry name" value="INTEGRASE"/>
    <property type="match status" value="1"/>
</dbReference>
<dbReference type="OrthoDB" id="9781005at2"/>
<dbReference type="SUPFAM" id="SSF53098">
    <property type="entry name" value="Ribonuclease H-like"/>
    <property type="match status" value="1"/>
</dbReference>
<dbReference type="EMBL" id="CP063356">
    <property type="protein sequence ID" value="QOY35336.2"/>
    <property type="molecule type" value="Genomic_DNA"/>
</dbReference>
<organism evidence="1 2">
    <name type="scientific">Anaerobacillus isosaccharinicus</name>
    <dbReference type="NCBI Taxonomy" id="1532552"/>
    <lineage>
        <taxon>Bacteria</taxon>
        <taxon>Bacillati</taxon>
        <taxon>Bacillota</taxon>
        <taxon>Bacilli</taxon>
        <taxon>Bacillales</taxon>
        <taxon>Bacillaceae</taxon>
        <taxon>Anaerobacillus</taxon>
    </lineage>
</organism>
<dbReference type="SUPFAM" id="SSF46689">
    <property type="entry name" value="Homeodomain-like"/>
    <property type="match status" value="1"/>
</dbReference>
<dbReference type="Pfam" id="PF00665">
    <property type="entry name" value="rve"/>
    <property type="match status" value="1"/>
</dbReference>
<dbReference type="AlphaFoldDB" id="A0A7S7L6K5"/>
<dbReference type="InterPro" id="IPR036397">
    <property type="entry name" value="RNaseH_sf"/>
</dbReference>